<evidence type="ECO:0008006" key="4">
    <source>
        <dbReference type="Google" id="ProtNLM"/>
    </source>
</evidence>
<reference evidence="2 3" key="1">
    <citation type="submission" date="2016-11" db="EMBL/GenBank/DDBJ databases">
        <authorList>
            <consortium name="Pathogen Informatics"/>
        </authorList>
    </citation>
    <scope>NUCLEOTIDE SEQUENCE [LARGE SCALE GENOMIC DNA]</scope>
    <source>
        <strain evidence="2 3">911</strain>
    </source>
</reference>
<proteinExistence type="predicted"/>
<name>A0A1U2D7A1_9MYCO</name>
<gene>
    <name evidence="2" type="ORF">SAMEA2259716_02454</name>
</gene>
<evidence type="ECO:0000256" key="1">
    <source>
        <dbReference type="SAM" id="Phobius"/>
    </source>
</evidence>
<keyword evidence="1" id="KW-0812">Transmembrane</keyword>
<protein>
    <recommendedName>
        <fullName evidence="4">Transmembrane protein</fullName>
    </recommendedName>
</protein>
<dbReference type="EMBL" id="FVGW01000004">
    <property type="protein sequence ID" value="SKM05458.1"/>
    <property type="molecule type" value="Genomic_DNA"/>
</dbReference>
<feature type="transmembrane region" description="Helical" evidence="1">
    <location>
        <begin position="6"/>
        <end position="24"/>
    </location>
</feature>
<accession>A0A1U2D7A1</accession>
<keyword evidence="1" id="KW-0472">Membrane</keyword>
<evidence type="ECO:0000313" key="2">
    <source>
        <dbReference type="EMBL" id="SKM05458.1"/>
    </source>
</evidence>
<sequence>MSPRVFIGIVGAILLGVGISLAWYGTSVTAAGRTIECGTIRHPDTPGSWEAHMKSRQSDPTPTDYRALCAEKRETVKFFMFGLAAIGALTVVGAVFVRKAEPVNIE</sequence>
<dbReference type="Proteomes" id="UP000190074">
    <property type="component" value="Unassembled WGS sequence"/>
</dbReference>
<organism evidence="2 3">
    <name type="scientific">Mycobacteroides abscessus subsp. massiliense</name>
    <dbReference type="NCBI Taxonomy" id="1962118"/>
    <lineage>
        <taxon>Bacteria</taxon>
        <taxon>Bacillati</taxon>
        <taxon>Actinomycetota</taxon>
        <taxon>Actinomycetes</taxon>
        <taxon>Mycobacteriales</taxon>
        <taxon>Mycobacteriaceae</taxon>
        <taxon>Mycobacteroides</taxon>
        <taxon>Mycobacteroides abscessus</taxon>
    </lineage>
</organism>
<evidence type="ECO:0000313" key="3">
    <source>
        <dbReference type="Proteomes" id="UP000190074"/>
    </source>
</evidence>
<dbReference type="AlphaFoldDB" id="A0A1U2D7A1"/>
<feature type="transmembrane region" description="Helical" evidence="1">
    <location>
        <begin position="78"/>
        <end position="97"/>
    </location>
</feature>
<keyword evidence="1" id="KW-1133">Transmembrane helix</keyword>